<dbReference type="InterPro" id="IPR027417">
    <property type="entry name" value="P-loop_NTPase"/>
</dbReference>
<dbReference type="GO" id="GO:0005524">
    <property type="term" value="F:ATP binding"/>
    <property type="evidence" value="ECO:0007669"/>
    <property type="project" value="InterPro"/>
</dbReference>
<dbReference type="Gene3D" id="3.40.50.300">
    <property type="entry name" value="P-loop containing nucleotide triphosphate hydrolases"/>
    <property type="match status" value="1"/>
</dbReference>
<sequence length="504" mass="58682">MRAVNYYIEFKSGKGDTMPITNNQQQERKANFSLNQILYGPPGTGKTYKLSKIMNKFTQNLDVKSSNDTDALYEMLKIETYTWSQVAAAILYDAAMSNTNGGWLRLNNGIVNHILFKLKSIKSNSKKPNQTISTDLLVHTKMDCKYVNVKRKGSPFIFEKNEKNEWCVDIKLLNDECPEAIELYEKYKEIKEQKVGTSYTKENFKFITFHQSYGYEEFVEGIKPLFDSENEDGDITYEISKGIFYQCCENALLLSNYKGKLSDFCDLPKNERQKFFNENTPKYAIFIDEINRGNISKIFGELITLIEPSKRLGATDEIMVELPYSKEKFGVPSNLYIIGTMNTADRSIALMDTALRRRFEFVEMMPEYNNLKEVAGIDIGQMLKTINERIEYLYDRDHTIGHAYFINVSDMETLANVFKNKILPLLQEYFYDDWEKIRLVLGDNQKNKDLQFVKIKKNMATKELFGPKIDDIDDKVLYEISDQETFNNPQSYIKIYEQNKTQEQ</sequence>
<proteinExistence type="predicted"/>
<dbReference type="GO" id="GO:0016887">
    <property type="term" value="F:ATP hydrolysis activity"/>
    <property type="evidence" value="ECO:0007669"/>
    <property type="project" value="InterPro"/>
</dbReference>
<dbReference type="Proteomes" id="UP000594513">
    <property type="component" value="Chromosome"/>
</dbReference>
<evidence type="ECO:0000259" key="1">
    <source>
        <dbReference type="Pfam" id="PF07728"/>
    </source>
</evidence>
<dbReference type="REBASE" id="457813">
    <property type="entry name" value="CcoP27S2McrBCP"/>
</dbReference>
<accession>A0AAE7P2D9</accession>
<feature type="domain" description="ATPase dynein-related AAA" evidence="1">
    <location>
        <begin position="249"/>
        <end position="359"/>
    </location>
</feature>
<dbReference type="AlphaFoldDB" id="A0AAE7P2D9"/>
<name>A0AAE7P2D9_9BACT</name>
<organism evidence="2 3">
    <name type="scientific">Campylobacter concisus</name>
    <dbReference type="NCBI Taxonomy" id="199"/>
    <lineage>
        <taxon>Bacteria</taxon>
        <taxon>Pseudomonadati</taxon>
        <taxon>Campylobacterota</taxon>
        <taxon>Epsilonproteobacteria</taxon>
        <taxon>Campylobacterales</taxon>
        <taxon>Campylobacteraceae</taxon>
        <taxon>Campylobacter</taxon>
    </lineage>
</organism>
<evidence type="ECO:0000313" key="3">
    <source>
        <dbReference type="Proteomes" id="UP000594513"/>
    </source>
</evidence>
<dbReference type="InterPro" id="IPR011704">
    <property type="entry name" value="ATPase_dyneun-rel_AAA"/>
</dbReference>
<gene>
    <name evidence="2" type="ORF">CVT17_05190</name>
</gene>
<dbReference type="Pfam" id="PF07728">
    <property type="entry name" value="AAA_5"/>
    <property type="match status" value="1"/>
</dbReference>
<dbReference type="SUPFAM" id="SSF52540">
    <property type="entry name" value="P-loop containing nucleoside triphosphate hydrolases"/>
    <property type="match status" value="1"/>
</dbReference>
<evidence type="ECO:0000313" key="2">
    <source>
        <dbReference type="EMBL" id="QPH87177.1"/>
    </source>
</evidence>
<dbReference type="EMBL" id="CP049272">
    <property type="protein sequence ID" value="QPH87177.1"/>
    <property type="molecule type" value="Genomic_DNA"/>
</dbReference>
<reference evidence="2 3" key="1">
    <citation type="journal article" date="2018" name="Emerg. Microbes Infect.">
        <title>Genomic analysis of oral Campylobacter concisus strains identified a potential bacterial molecular marker associated with active Crohn's disease.</title>
        <authorList>
            <person name="Liu F."/>
            <person name="Ma R."/>
            <person name="Tay C.Y.A."/>
            <person name="Octavia S."/>
            <person name="Lan R."/>
            <person name="Chung H.K.L."/>
            <person name="Riordan S.M."/>
            <person name="Grimm M.C."/>
            <person name="Leong R.W."/>
            <person name="Tanaka M.M."/>
            <person name="Connor S."/>
            <person name="Zhang L."/>
        </authorList>
    </citation>
    <scope>NUCLEOTIDE SEQUENCE [LARGE SCALE GENOMIC DNA]</scope>
    <source>
        <strain evidence="2 3">P27CDO-S2</strain>
    </source>
</reference>
<dbReference type="PANTHER" id="PTHR37291:SF1">
    <property type="entry name" value="TYPE IV METHYL-DIRECTED RESTRICTION ENZYME ECOKMCRB SUBUNIT"/>
    <property type="match status" value="1"/>
</dbReference>
<protein>
    <submittedName>
        <fullName evidence="2">AAA domain-containing protein</fullName>
    </submittedName>
</protein>
<dbReference type="PANTHER" id="PTHR37291">
    <property type="entry name" value="5-METHYLCYTOSINE-SPECIFIC RESTRICTION ENZYME B"/>
    <property type="match status" value="1"/>
</dbReference>
<dbReference type="InterPro" id="IPR052934">
    <property type="entry name" value="Methyl-DNA_Rec/Restrict_Enz"/>
</dbReference>